<reference evidence="1" key="1">
    <citation type="submission" date="2020-11" db="EMBL/GenBank/DDBJ databases">
        <title>Sequencing the genomes of 1000 actinobacteria strains.</title>
        <authorList>
            <person name="Klenk H.-P."/>
        </authorList>
    </citation>
    <scope>NUCLEOTIDE SEQUENCE</scope>
    <source>
        <strain evidence="1">DSM 43175</strain>
    </source>
</reference>
<dbReference type="AlphaFoldDB" id="A0A931DP35"/>
<name>A0A931DP35_9ACTN</name>
<dbReference type="Proteomes" id="UP000614047">
    <property type="component" value="Unassembled WGS sequence"/>
</dbReference>
<protein>
    <submittedName>
        <fullName evidence="1">Uncharacterized protein</fullName>
    </submittedName>
</protein>
<keyword evidence="2" id="KW-1185">Reference proteome</keyword>
<evidence type="ECO:0000313" key="2">
    <source>
        <dbReference type="Proteomes" id="UP000614047"/>
    </source>
</evidence>
<organism evidence="1 2">
    <name type="scientific">Actinomadura viridis</name>
    <dbReference type="NCBI Taxonomy" id="58110"/>
    <lineage>
        <taxon>Bacteria</taxon>
        <taxon>Bacillati</taxon>
        <taxon>Actinomycetota</taxon>
        <taxon>Actinomycetes</taxon>
        <taxon>Streptosporangiales</taxon>
        <taxon>Thermomonosporaceae</taxon>
        <taxon>Actinomadura</taxon>
    </lineage>
</organism>
<comment type="caution">
    <text evidence="1">The sequence shown here is derived from an EMBL/GenBank/DDBJ whole genome shotgun (WGS) entry which is preliminary data.</text>
</comment>
<evidence type="ECO:0000313" key="1">
    <source>
        <dbReference type="EMBL" id="MBG6093187.1"/>
    </source>
</evidence>
<proteinExistence type="predicted"/>
<gene>
    <name evidence="1" type="ORF">IW256_007300</name>
</gene>
<dbReference type="EMBL" id="JADOUA010000001">
    <property type="protein sequence ID" value="MBG6093187.1"/>
    <property type="molecule type" value="Genomic_DNA"/>
</dbReference>
<accession>A0A931DP35</accession>
<sequence length="98" mass="10853">MSVTVTEVWVAGHDGRDLVRADAIVMLRLDEAGRLTAQLHDEARVSVTFLEGSSRSRPPGDFHRQLIRAVAELADSSGAQLVRAHHDGDVWRWVSEPL</sequence>
<dbReference type="RefSeq" id="WP_197015286.1">
    <property type="nucleotide sequence ID" value="NZ_BAABES010000018.1"/>
</dbReference>